<accession>A0ABX1F8R0</accession>
<proteinExistence type="predicted"/>
<dbReference type="EMBL" id="JAAVTX010000012">
    <property type="protein sequence ID" value="NKE48682.1"/>
    <property type="molecule type" value="Genomic_DNA"/>
</dbReference>
<reference evidence="1 2" key="1">
    <citation type="submission" date="2020-03" db="EMBL/GenBank/DDBJ databases">
        <title>Roseomonas selenitidurans sp. nov. isolated from soil.</title>
        <authorList>
            <person name="Liu H."/>
        </authorList>
    </citation>
    <scope>NUCLEOTIDE SEQUENCE [LARGE SCALE GENOMIC DNA]</scope>
    <source>
        <strain evidence="1 2">JCM 15073</strain>
    </source>
</reference>
<protein>
    <submittedName>
        <fullName evidence="1">Uncharacterized protein</fullName>
    </submittedName>
</protein>
<evidence type="ECO:0000313" key="1">
    <source>
        <dbReference type="EMBL" id="NKE48682.1"/>
    </source>
</evidence>
<name>A0ABX1F8R0_9PROT</name>
<dbReference type="Proteomes" id="UP000765160">
    <property type="component" value="Unassembled WGS sequence"/>
</dbReference>
<gene>
    <name evidence="1" type="ORF">HB662_28210</name>
</gene>
<dbReference type="RefSeq" id="WP_168055318.1">
    <property type="nucleotide sequence ID" value="NZ_JAATJR010000012.1"/>
</dbReference>
<sequence length="651" mass="68566">MSETVLPTTVIEKRWLQRVTLSIAPAPLPRGAVLKVGGTPLPWTPAGPSGAAFTLPEELIAQGDTTAEFVGADGAKLSSPCPLPIGFWVSFGTLVGFIDHVERLRGQVTVRGWAVDWRKPRQRVQVGLEVEGRIVALARADIYRADLKQLGVGDGHQGFAFCILGSALHDDEEVVVRLMANGAPLDGSPVRLGGGHDKTGGATVVGRLHTPQQAEAGDTAAEDIELPPDLVPVALPPALAGQDAELGALLARAAQDHPQAYLLLQESGTTLPPAQAVRLAATLRANACAGFAVAVTTMPDGMVVGGGYRMVGDGEADGIAAIRPPPEFDLLVAEIGSPGVVAFPAQVLLAALQDCGAWQEGRPGSIWSELAVALLARGLVGLLDPAVRAVAPYRHPKDRGPPAVSPAFGAAFRPVRPRRRPQRLVELSAATGLGPGLGLAWQTLGEILLRRAVVWALLDHRPVVVLDPAAPAALFRRLRGHGLEVLEAPLPDGLDAAEQPLRHRLQQPGQQPSATGRGPMLQDLVLQDVVAGEEPAGPGTISLRTHPLAMLPPPDAALTAALLRAQMLPIAPAREPALWRGRGSNGEDRLDRMIAAQLALESGADEAADDLQGWLRELAQPEDVGLETLRATRHPQACAERLQAELRQLGF</sequence>
<evidence type="ECO:0000313" key="2">
    <source>
        <dbReference type="Proteomes" id="UP000765160"/>
    </source>
</evidence>
<keyword evidence="2" id="KW-1185">Reference proteome</keyword>
<comment type="caution">
    <text evidence="1">The sequence shown here is derived from an EMBL/GenBank/DDBJ whole genome shotgun (WGS) entry which is preliminary data.</text>
</comment>
<organism evidence="1 2">
    <name type="scientific">Falsiroseomonas frigidaquae</name>
    <dbReference type="NCBI Taxonomy" id="487318"/>
    <lineage>
        <taxon>Bacteria</taxon>
        <taxon>Pseudomonadati</taxon>
        <taxon>Pseudomonadota</taxon>
        <taxon>Alphaproteobacteria</taxon>
        <taxon>Acetobacterales</taxon>
        <taxon>Roseomonadaceae</taxon>
        <taxon>Falsiroseomonas</taxon>
    </lineage>
</organism>